<name>A0ABQ9DXW6_TEGGR</name>
<dbReference type="EMBL" id="JARBDR010000923">
    <property type="protein sequence ID" value="KAJ8298083.1"/>
    <property type="molecule type" value="Genomic_DNA"/>
</dbReference>
<proteinExistence type="predicted"/>
<keyword evidence="3" id="KW-1185">Reference proteome</keyword>
<comment type="caution">
    <text evidence="2">The sequence shown here is derived from an EMBL/GenBank/DDBJ whole genome shotgun (WGS) entry which is preliminary data.</text>
</comment>
<reference evidence="2 3" key="1">
    <citation type="submission" date="2022-12" db="EMBL/GenBank/DDBJ databases">
        <title>Chromosome-level genome of Tegillarca granosa.</title>
        <authorList>
            <person name="Kim J."/>
        </authorList>
    </citation>
    <scope>NUCLEOTIDE SEQUENCE [LARGE SCALE GENOMIC DNA]</scope>
    <source>
        <strain evidence="2">Teg-2019</strain>
        <tissue evidence="2">Adductor muscle</tissue>
    </source>
</reference>
<feature type="coiled-coil region" evidence="1">
    <location>
        <begin position="123"/>
        <end position="167"/>
    </location>
</feature>
<feature type="coiled-coil region" evidence="1">
    <location>
        <begin position="18"/>
        <end position="45"/>
    </location>
</feature>
<evidence type="ECO:0000256" key="1">
    <source>
        <dbReference type="SAM" id="Coils"/>
    </source>
</evidence>
<gene>
    <name evidence="2" type="ORF">KUTeg_024614</name>
</gene>
<evidence type="ECO:0000313" key="3">
    <source>
        <dbReference type="Proteomes" id="UP001217089"/>
    </source>
</evidence>
<evidence type="ECO:0000313" key="2">
    <source>
        <dbReference type="EMBL" id="KAJ8298083.1"/>
    </source>
</evidence>
<sequence>MNVIEDELRTLRSKAGLLTDYETQVRRLRDDIALLTARRDSLMRTSGSSVTDDILLRSSYKDDSLRSSLRDESLKRDKHHGMHYTNLSFVVFLLCVVSWNKGAVINMLDIYTNVSRFQYVDWTNRKLKKLNDAQDEIVKLRARSGLVDDYQREVRNLRDELSLVSSKKSYLDG</sequence>
<dbReference type="Proteomes" id="UP001217089">
    <property type="component" value="Unassembled WGS sequence"/>
</dbReference>
<keyword evidence="1" id="KW-0175">Coiled coil</keyword>
<organism evidence="2 3">
    <name type="scientific">Tegillarca granosa</name>
    <name type="common">Malaysian cockle</name>
    <name type="synonym">Anadara granosa</name>
    <dbReference type="NCBI Taxonomy" id="220873"/>
    <lineage>
        <taxon>Eukaryota</taxon>
        <taxon>Metazoa</taxon>
        <taxon>Spiralia</taxon>
        <taxon>Lophotrochozoa</taxon>
        <taxon>Mollusca</taxon>
        <taxon>Bivalvia</taxon>
        <taxon>Autobranchia</taxon>
        <taxon>Pteriomorphia</taxon>
        <taxon>Arcoida</taxon>
        <taxon>Arcoidea</taxon>
        <taxon>Arcidae</taxon>
        <taxon>Tegillarca</taxon>
    </lineage>
</organism>
<accession>A0ABQ9DXW6</accession>
<protein>
    <submittedName>
        <fullName evidence="2">Uncharacterized protein</fullName>
    </submittedName>
</protein>